<organism evidence="1 2">
    <name type="scientific">Gilvimarinus xylanilyticus</name>
    <dbReference type="NCBI Taxonomy" id="2944139"/>
    <lineage>
        <taxon>Bacteria</taxon>
        <taxon>Pseudomonadati</taxon>
        <taxon>Pseudomonadota</taxon>
        <taxon>Gammaproteobacteria</taxon>
        <taxon>Cellvibrionales</taxon>
        <taxon>Cellvibrionaceae</taxon>
        <taxon>Gilvimarinus</taxon>
    </lineage>
</organism>
<protein>
    <recommendedName>
        <fullName evidence="3">Antitoxin</fullName>
    </recommendedName>
</protein>
<name>A0A9X2KSS6_9GAMM</name>
<dbReference type="AlphaFoldDB" id="A0A9X2KSS6"/>
<reference evidence="1" key="1">
    <citation type="submission" date="2022-05" db="EMBL/GenBank/DDBJ databases">
        <authorList>
            <person name="Sun H.-N."/>
        </authorList>
    </citation>
    <scope>NUCLEOTIDE SEQUENCE</scope>
    <source>
        <strain evidence="1">HB14</strain>
    </source>
</reference>
<reference evidence="1" key="2">
    <citation type="submission" date="2023-01" db="EMBL/GenBank/DDBJ databases">
        <title>Gilvimarinus xylanilyticus HB14 isolated from Caulerpa lentillifera aquaculture base in Hainan, China.</title>
        <authorList>
            <person name="Zhang Y.-J."/>
        </authorList>
    </citation>
    <scope>NUCLEOTIDE SEQUENCE</scope>
    <source>
        <strain evidence="1">HB14</strain>
    </source>
</reference>
<sequence length="90" mass="10439">MSRLDKEEQEILEAFGAGKLQRSTDNEGRKARHQDYAEAMFKKDARINIRLSSKDLRGLQKRALIEGIPYQTLVASILHKYVEGRLHEDR</sequence>
<comment type="caution">
    <text evidence="1">The sequence shown here is derived from an EMBL/GenBank/DDBJ whole genome shotgun (WGS) entry which is preliminary data.</text>
</comment>
<dbReference type="Proteomes" id="UP001139319">
    <property type="component" value="Unassembled WGS sequence"/>
</dbReference>
<evidence type="ECO:0008006" key="3">
    <source>
        <dbReference type="Google" id="ProtNLM"/>
    </source>
</evidence>
<evidence type="ECO:0000313" key="2">
    <source>
        <dbReference type="Proteomes" id="UP001139319"/>
    </source>
</evidence>
<proteinExistence type="predicted"/>
<evidence type="ECO:0000313" key="1">
    <source>
        <dbReference type="EMBL" id="MCP8898437.1"/>
    </source>
</evidence>
<dbReference type="RefSeq" id="WP_253966714.1">
    <property type="nucleotide sequence ID" value="NZ_JAMFTH010000001.1"/>
</dbReference>
<gene>
    <name evidence="1" type="ORF">M6D89_03900</name>
</gene>
<keyword evidence="2" id="KW-1185">Reference proteome</keyword>
<accession>A0A9X2KSS6</accession>
<dbReference type="EMBL" id="JAMFTH010000001">
    <property type="protein sequence ID" value="MCP8898437.1"/>
    <property type="molecule type" value="Genomic_DNA"/>
</dbReference>